<dbReference type="PATRIC" id="fig|1184267.3.peg.437"/>
<dbReference type="InterPro" id="IPR015500">
    <property type="entry name" value="Peptidase_S8_subtilisin-rel"/>
</dbReference>
<dbReference type="SUPFAM" id="SSF52743">
    <property type="entry name" value="Subtilisin-like"/>
    <property type="match status" value="1"/>
</dbReference>
<keyword evidence="9" id="KW-1185">Reference proteome</keyword>
<dbReference type="Pfam" id="PF00082">
    <property type="entry name" value="Peptidase_S8"/>
    <property type="match status" value="1"/>
</dbReference>
<sequence length="329" mass="35595">MTASLKTPLAAQLATLTLTVLLMTPAYAAKPEKAVQYQHESALVIAVIDTGADVNHKDLKEFIWTNPGETGLDKFGKQKDSNGIDDDKNGFVDDVHGWNFVENNNNVIDENGHGTHIAGIIKNEFQRHIPVPAAEARLMILKYYSPNIDPNENAKNTVRAIEYATKMNVKIINYSAGGEEFFAQEFEAIKKAQEQNILFIAAAGNNRKNTNLAKYYPANYGLKNIISVAATDKNGNLGAFSNYGNKSVDLAAPGTAVYSTLPNNRHGFMSGTSQATAYVTGVAASILIQESTPKKTQNILSDLVSLGKVSNGLKGKTRFQVAIGEDSAL</sequence>
<dbReference type="PRINTS" id="PR00723">
    <property type="entry name" value="SUBTILISIN"/>
</dbReference>
<dbReference type="PROSITE" id="PS51892">
    <property type="entry name" value="SUBTILASE"/>
    <property type="match status" value="1"/>
</dbReference>
<keyword evidence="4 5" id="KW-0720">Serine protease</keyword>
<dbReference type="GO" id="GO:0006508">
    <property type="term" value="P:proteolysis"/>
    <property type="evidence" value="ECO:0007669"/>
    <property type="project" value="UniProtKB-KW"/>
</dbReference>
<dbReference type="Gene3D" id="3.40.50.200">
    <property type="entry name" value="Peptidase S8/S53 domain"/>
    <property type="match status" value="1"/>
</dbReference>
<feature type="active site" description="Charge relay system" evidence="5">
    <location>
        <position position="273"/>
    </location>
</feature>
<evidence type="ECO:0000259" key="7">
    <source>
        <dbReference type="Pfam" id="PF00082"/>
    </source>
</evidence>
<feature type="chain" id="PRO_5004059890" description="Peptidase S8/S53 domain-containing protein" evidence="6">
    <location>
        <begin position="29"/>
        <end position="329"/>
    </location>
</feature>
<dbReference type="GO" id="GO:0004252">
    <property type="term" value="F:serine-type endopeptidase activity"/>
    <property type="evidence" value="ECO:0007669"/>
    <property type="project" value="UniProtKB-UniRule"/>
</dbReference>
<keyword evidence="6" id="KW-0732">Signal</keyword>
<dbReference type="InterPro" id="IPR036852">
    <property type="entry name" value="Peptidase_S8/S53_dom_sf"/>
</dbReference>
<dbReference type="OrthoDB" id="5288185at2"/>
<evidence type="ECO:0000256" key="4">
    <source>
        <dbReference type="ARBA" id="ARBA00022825"/>
    </source>
</evidence>
<reference evidence="8 9" key="1">
    <citation type="journal article" date="2013" name="ISME J.">
        <title>By their genes ye shall know them: genomic signatures of predatory bacteria.</title>
        <authorList>
            <person name="Pasternak Z."/>
            <person name="Pietrokovski S."/>
            <person name="Rotem O."/>
            <person name="Gophna U."/>
            <person name="Lurie-Weinberger M.N."/>
            <person name="Jurkevitch E."/>
        </authorList>
    </citation>
    <scope>NUCLEOTIDE SEQUENCE [LARGE SCALE GENOMIC DNA]</scope>
    <source>
        <strain evidence="8 9">JSS</strain>
    </source>
</reference>
<feature type="active site" description="Charge relay system" evidence="5">
    <location>
        <position position="113"/>
    </location>
</feature>
<evidence type="ECO:0000256" key="5">
    <source>
        <dbReference type="PROSITE-ProRule" id="PRU01240"/>
    </source>
</evidence>
<evidence type="ECO:0000256" key="6">
    <source>
        <dbReference type="SAM" id="SignalP"/>
    </source>
</evidence>
<dbReference type="Proteomes" id="UP000012040">
    <property type="component" value="Chromosome"/>
</dbReference>
<comment type="similarity">
    <text evidence="1 5">Belongs to the peptidase S8 family.</text>
</comment>
<dbReference type="InterPro" id="IPR034204">
    <property type="entry name" value="PfSUB1-like_cat_dom"/>
</dbReference>
<keyword evidence="3 5" id="KW-0378">Hydrolase</keyword>
<feature type="signal peptide" evidence="6">
    <location>
        <begin position="1"/>
        <end position="28"/>
    </location>
</feature>
<name>M4V5L9_9BACT</name>
<gene>
    <name evidence="8" type="ORF">A11Q_432</name>
</gene>
<dbReference type="CDD" id="cd07473">
    <property type="entry name" value="Peptidases_S8_Subtilisin_like"/>
    <property type="match status" value="1"/>
</dbReference>
<dbReference type="PANTHER" id="PTHR43399">
    <property type="entry name" value="SUBTILISIN-RELATED"/>
    <property type="match status" value="1"/>
</dbReference>
<evidence type="ECO:0000256" key="3">
    <source>
        <dbReference type="ARBA" id="ARBA00022801"/>
    </source>
</evidence>
<evidence type="ECO:0000313" key="9">
    <source>
        <dbReference type="Proteomes" id="UP000012040"/>
    </source>
</evidence>
<dbReference type="KEGG" id="bex:A11Q_432"/>
<dbReference type="PANTHER" id="PTHR43399:SF4">
    <property type="entry name" value="CELL WALL-ASSOCIATED PROTEASE"/>
    <property type="match status" value="1"/>
</dbReference>
<organism evidence="8 9">
    <name type="scientific">Pseudobdellovibrio exovorus JSS</name>
    <dbReference type="NCBI Taxonomy" id="1184267"/>
    <lineage>
        <taxon>Bacteria</taxon>
        <taxon>Pseudomonadati</taxon>
        <taxon>Bdellovibrionota</taxon>
        <taxon>Bdellovibrionia</taxon>
        <taxon>Bdellovibrionales</taxon>
        <taxon>Pseudobdellovibrionaceae</taxon>
        <taxon>Pseudobdellovibrio</taxon>
    </lineage>
</organism>
<dbReference type="eggNOG" id="COG1404">
    <property type="taxonomic scope" value="Bacteria"/>
</dbReference>
<dbReference type="STRING" id="1184267.A11Q_432"/>
<dbReference type="RefSeq" id="WP_015469142.1">
    <property type="nucleotide sequence ID" value="NC_020813.1"/>
</dbReference>
<keyword evidence="2 5" id="KW-0645">Protease</keyword>
<evidence type="ECO:0000256" key="2">
    <source>
        <dbReference type="ARBA" id="ARBA00022670"/>
    </source>
</evidence>
<evidence type="ECO:0000256" key="1">
    <source>
        <dbReference type="ARBA" id="ARBA00011073"/>
    </source>
</evidence>
<proteinExistence type="inferred from homology"/>
<protein>
    <recommendedName>
        <fullName evidence="7">Peptidase S8/S53 domain-containing protein</fullName>
    </recommendedName>
</protein>
<evidence type="ECO:0000313" key="8">
    <source>
        <dbReference type="EMBL" id="AGH94652.1"/>
    </source>
</evidence>
<dbReference type="HOGENOM" id="CLU_011263_15_1_7"/>
<dbReference type="InterPro" id="IPR000209">
    <property type="entry name" value="Peptidase_S8/S53_dom"/>
</dbReference>
<dbReference type="InterPro" id="IPR051048">
    <property type="entry name" value="Peptidase_S8/S53_subtilisin"/>
</dbReference>
<feature type="domain" description="Peptidase S8/S53" evidence="7">
    <location>
        <begin position="42"/>
        <end position="288"/>
    </location>
</feature>
<accession>M4V5L9</accession>
<dbReference type="EMBL" id="CP003537">
    <property type="protein sequence ID" value="AGH94652.1"/>
    <property type="molecule type" value="Genomic_DNA"/>
</dbReference>
<feature type="active site" description="Charge relay system" evidence="5">
    <location>
        <position position="49"/>
    </location>
</feature>
<dbReference type="AlphaFoldDB" id="M4V5L9"/>